<evidence type="ECO:0000313" key="2">
    <source>
        <dbReference type="EMBL" id="CAD5245018.1"/>
    </source>
</evidence>
<dbReference type="RefSeq" id="WP_188202631.1">
    <property type="nucleotide sequence ID" value="NZ_LR881183.1"/>
</dbReference>
<reference evidence="2 3" key="1">
    <citation type="submission" date="2020-09" db="EMBL/GenBank/DDBJ databases">
        <authorList>
            <person name="Courtine D."/>
        </authorList>
    </citation>
    <scope>NUCLEOTIDE SEQUENCE [LARGE SCALE GENOMIC DNA]</scope>
    <source>
        <strain evidence="2 3">IRI35c</strain>
    </source>
</reference>
<dbReference type="Proteomes" id="UP000516304">
    <property type="component" value="Chromosome TIRI35C"/>
</dbReference>
<evidence type="ECO:0000313" key="3">
    <source>
        <dbReference type="Proteomes" id="UP000516304"/>
    </source>
</evidence>
<feature type="transmembrane region" description="Helical" evidence="1">
    <location>
        <begin position="68"/>
        <end position="86"/>
    </location>
</feature>
<keyword evidence="1" id="KW-0812">Transmembrane</keyword>
<organism evidence="2 3">
    <name type="scientific">Thermococcus camini</name>
    <dbReference type="NCBI Taxonomy" id="2016373"/>
    <lineage>
        <taxon>Archaea</taxon>
        <taxon>Methanobacteriati</taxon>
        <taxon>Methanobacteriota</taxon>
        <taxon>Thermococci</taxon>
        <taxon>Thermococcales</taxon>
        <taxon>Thermococcaceae</taxon>
        <taxon>Thermococcus</taxon>
    </lineage>
</organism>
<keyword evidence="1" id="KW-0472">Membrane</keyword>
<accession>A0A7G2DAK9</accession>
<name>A0A7G2DAK9_9EURY</name>
<keyword evidence="3" id="KW-1185">Reference proteome</keyword>
<dbReference type="KEGG" id="tcq:TIRI35C_1864"/>
<sequence>MRRVAIYTIGFVLMTLLASIDFVLFVGRLMPLGGRWLPFVVSLLMVVLGGYVGWTAGGGLGLSHDDALNLGVLVSLVSGFPASRLFPPLTLQKFFDVFMSKIVHFIDAF</sequence>
<keyword evidence="1" id="KW-1133">Transmembrane helix</keyword>
<evidence type="ECO:0000256" key="1">
    <source>
        <dbReference type="SAM" id="Phobius"/>
    </source>
</evidence>
<dbReference type="EMBL" id="LR881183">
    <property type="protein sequence ID" value="CAD5245018.1"/>
    <property type="molecule type" value="Genomic_DNA"/>
</dbReference>
<dbReference type="GeneID" id="58919613"/>
<proteinExistence type="predicted"/>
<feature type="transmembrane region" description="Helical" evidence="1">
    <location>
        <begin position="36"/>
        <end position="56"/>
    </location>
</feature>
<feature type="transmembrane region" description="Helical" evidence="1">
    <location>
        <begin position="6"/>
        <end position="24"/>
    </location>
</feature>
<gene>
    <name evidence="2" type="ORF">TIRI35C_1864</name>
</gene>
<dbReference type="AlphaFoldDB" id="A0A7G2DAK9"/>
<protein>
    <submittedName>
        <fullName evidence="2">Uncharacterized protein</fullName>
    </submittedName>
</protein>